<name>A0A542TI49_9ACTN</name>
<accession>A0A542TI49</accession>
<evidence type="ECO:0000313" key="3">
    <source>
        <dbReference type="Proteomes" id="UP000318103"/>
    </source>
</evidence>
<dbReference type="EMBL" id="VFNX01000002">
    <property type="protein sequence ID" value="TQK86521.1"/>
    <property type="molecule type" value="Genomic_DNA"/>
</dbReference>
<dbReference type="Proteomes" id="UP000318103">
    <property type="component" value="Unassembled WGS sequence"/>
</dbReference>
<gene>
    <name evidence="2" type="ORF">FB563_6664</name>
</gene>
<dbReference type="AlphaFoldDB" id="A0A542TI49"/>
<evidence type="ECO:0000313" key="2">
    <source>
        <dbReference type="EMBL" id="TQK86521.1"/>
    </source>
</evidence>
<protein>
    <submittedName>
        <fullName evidence="2">Uncharacterized protein</fullName>
    </submittedName>
</protein>
<reference evidence="2 3" key="1">
    <citation type="submission" date="2019-06" db="EMBL/GenBank/DDBJ databases">
        <title>Sequencing the genomes of 1000 actinobacteria strains.</title>
        <authorList>
            <person name="Klenk H.-P."/>
        </authorList>
    </citation>
    <scope>NUCLEOTIDE SEQUENCE [LARGE SCALE GENOMIC DNA]</scope>
    <source>
        <strain evidence="2 3">DSM 41929</strain>
    </source>
</reference>
<keyword evidence="3" id="KW-1185">Reference proteome</keyword>
<feature type="region of interest" description="Disordered" evidence="1">
    <location>
        <begin position="1"/>
        <end position="39"/>
    </location>
</feature>
<evidence type="ECO:0000256" key="1">
    <source>
        <dbReference type="SAM" id="MobiDB-lite"/>
    </source>
</evidence>
<feature type="region of interest" description="Disordered" evidence="1">
    <location>
        <begin position="170"/>
        <end position="202"/>
    </location>
</feature>
<comment type="caution">
    <text evidence="2">The sequence shown here is derived from an EMBL/GenBank/DDBJ whole genome shotgun (WGS) entry which is preliminary data.</text>
</comment>
<organism evidence="2 3">
    <name type="scientific">Streptomyces puniciscabiei</name>
    <dbReference type="NCBI Taxonomy" id="164348"/>
    <lineage>
        <taxon>Bacteria</taxon>
        <taxon>Bacillati</taxon>
        <taxon>Actinomycetota</taxon>
        <taxon>Actinomycetes</taxon>
        <taxon>Kitasatosporales</taxon>
        <taxon>Streptomycetaceae</taxon>
        <taxon>Streptomyces</taxon>
    </lineage>
</organism>
<feature type="region of interest" description="Disordered" evidence="1">
    <location>
        <begin position="217"/>
        <end position="238"/>
    </location>
</feature>
<feature type="compositionally biased region" description="Basic residues" evidence="1">
    <location>
        <begin position="88"/>
        <end position="100"/>
    </location>
</feature>
<feature type="region of interest" description="Disordered" evidence="1">
    <location>
        <begin position="73"/>
        <end position="140"/>
    </location>
</feature>
<sequence>MTLLPSASRRIRSIGSPAMTAPPGRFTTRRRRADSTSLDPTCAGDRVGWSALMGLPRGFGMGPAVAADVRVDGGGPGRGVTPEETVSGRHRTNGRTRFRRVAAGPRQSGPDAYGQRDQDRLAGSACRPEAGAGRQSLAGDHLPSSHAVLTRRRRCGVRWCASAAVPRTRRALPRPGRGRSQGGPLRAPAGEQHPGVMAGRRPGRHYARICLRSASRMSGSRLPVCGPRSDDPAGGTRP</sequence>
<proteinExistence type="predicted"/>